<evidence type="ECO:0000313" key="6">
    <source>
        <dbReference type="EMBL" id="WRY33476.1"/>
    </source>
</evidence>
<proteinExistence type="inferred from homology"/>
<reference evidence="6 7" key="1">
    <citation type="submission" date="2023-09" db="EMBL/GenBank/DDBJ databases">
        <title>Thioclava shenzhenensis sp. nov., a multidrug resistant bacteria-antagonizing species isolated from coastal seawater.</title>
        <authorList>
            <person name="Long M."/>
        </authorList>
    </citation>
    <scope>NUCLEOTIDE SEQUENCE [LARGE SCALE GENOMIC DNA]</scope>
    <source>
        <strain evidence="6 7">FTW29</strain>
    </source>
</reference>
<feature type="transmembrane region" description="Helical" evidence="5">
    <location>
        <begin position="88"/>
        <end position="108"/>
    </location>
</feature>
<dbReference type="RefSeq" id="WP_406720738.1">
    <property type="nucleotide sequence ID" value="NZ_CP135443.1"/>
</dbReference>
<dbReference type="PANTHER" id="PTHR43483:SF3">
    <property type="entry name" value="MEMBRANE TRANSPORTER PROTEIN HI_0806-RELATED"/>
    <property type="match status" value="1"/>
</dbReference>
<feature type="transmembrane region" description="Helical" evidence="5">
    <location>
        <begin position="152"/>
        <end position="170"/>
    </location>
</feature>
<protein>
    <recommendedName>
        <fullName evidence="5">Probable membrane transporter protein</fullName>
    </recommendedName>
</protein>
<dbReference type="Pfam" id="PF01925">
    <property type="entry name" value="TauE"/>
    <property type="match status" value="1"/>
</dbReference>
<feature type="transmembrane region" description="Helical" evidence="5">
    <location>
        <begin position="55"/>
        <end position="76"/>
    </location>
</feature>
<dbReference type="Proteomes" id="UP001623290">
    <property type="component" value="Chromosome"/>
</dbReference>
<name>A0ABZ1DZ25_9RHOB</name>
<organism evidence="6 7">
    <name type="scientific">Thioclava litoralis</name>
    <dbReference type="NCBI Taxonomy" id="3076557"/>
    <lineage>
        <taxon>Bacteria</taxon>
        <taxon>Pseudomonadati</taxon>
        <taxon>Pseudomonadota</taxon>
        <taxon>Alphaproteobacteria</taxon>
        <taxon>Rhodobacterales</taxon>
        <taxon>Paracoccaceae</taxon>
        <taxon>Thioclava</taxon>
    </lineage>
</organism>
<comment type="subcellular location">
    <subcellularLocation>
        <location evidence="5">Cell membrane</location>
        <topology evidence="5">Multi-pass membrane protein</topology>
    </subcellularLocation>
    <subcellularLocation>
        <location evidence="1">Membrane</location>
        <topology evidence="1">Multi-pass membrane protein</topology>
    </subcellularLocation>
</comment>
<keyword evidence="5" id="KW-1003">Cell membrane</keyword>
<feature type="transmembrane region" description="Helical" evidence="5">
    <location>
        <begin position="12"/>
        <end position="43"/>
    </location>
</feature>
<evidence type="ECO:0000256" key="3">
    <source>
        <dbReference type="ARBA" id="ARBA00022989"/>
    </source>
</evidence>
<keyword evidence="2 5" id="KW-0812">Transmembrane</keyword>
<gene>
    <name evidence="6" type="ORF">RPE78_12440</name>
</gene>
<feature type="transmembrane region" description="Helical" evidence="5">
    <location>
        <begin position="182"/>
        <end position="206"/>
    </location>
</feature>
<dbReference type="EMBL" id="CP135443">
    <property type="protein sequence ID" value="WRY33476.1"/>
    <property type="molecule type" value="Genomic_DNA"/>
</dbReference>
<evidence type="ECO:0000256" key="5">
    <source>
        <dbReference type="RuleBase" id="RU363041"/>
    </source>
</evidence>
<dbReference type="InterPro" id="IPR002781">
    <property type="entry name" value="TM_pro_TauE-like"/>
</dbReference>
<feature type="transmembrane region" description="Helical" evidence="5">
    <location>
        <begin position="250"/>
        <end position="267"/>
    </location>
</feature>
<evidence type="ECO:0000256" key="1">
    <source>
        <dbReference type="ARBA" id="ARBA00004141"/>
    </source>
</evidence>
<dbReference type="PANTHER" id="PTHR43483">
    <property type="entry name" value="MEMBRANE TRANSPORTER PROTEIN HI_0806-RELATED"/>
    <property type="match status" value="1"/>
</dbReference>
<evidence type="ECO:0000256" key="4">
    <source>
        <dbReference type="ARBA" id="ARBA00023136"/>
    </source>
</evidence>
<accession>A0ABZ1DZ25</accession>
<feature type="transmembrane region" description="Helical" evidence="5">
    <location>
        <begin position="114"/>
        <end position="132"/>
    </location>
</feature>
<keyword evidence="3 5" id="KW-1133">Transmembrane helix</keyword>
<sequence length="272" mass="28186">MTTDAATLGPLILILIATGAVAGVLAGLLGVGGGIVLVPAFLYLFSALGYASDDLMQICVATSLATIIVTSCRSLLAHNKRGAVDWSILRSWAVFIAIGALAGVLVVHHLSTTILQAFFAVMVFVIAMYMLFGKPTWRLAETMPGLARRAIYAPLTGLVSVLLGIGGGSIGTPLMTLHGVPIHRAVATASGFGVIIAVPSAIGFLLTSVSNPPPYTVGAVNIPAFLIVIATTTLTAPIGATLAHKLDPKVLKRVFALFLALVALNMARKVFF</sequence>
<comment type="similarity">
    <text evidence="5">Belongs to the 4-toluene sulfonate uptake permease (TSUP) (TC 2.A.102) family.</text>
</comment>
<feature type="transmembrane region" description="Helical" evidence="5">
    <location>
        <begin position="218"/>
        <end position="238"/>
    </location>
</feature>
<evidence type="ECO:0000313" key="7">
    <source>
        <dbReference type="Proteomes" id="UP001623290"/>
    </source>
</evidence>
<keyword evidence="4 5" id="KW-0472">Membrane</keyword>
<evidence type="ECO:0000256" key="2">
    <source>
        <dbReference type="ARBA" id="ARBA00022692"/>
    </source>
</evidence>
<keyword evidence="7" id="KW-1185">Reference proteome</keyword>